<dbReference type="EMBL" id="VFQF01000003">
    <property type="protein sequence ID" value="TQN44553.1"/>
    <property type="molecule type" value="Genomic_DNA"/>
</dbReference>
<evidence type="ECO:0000256" key="2">
    <source>
        <dbReference type="ARBA" id="ARBA00022598"/>
    </source>
</evidence>
<dbReference type="SUPFAM" id="SSF109604">
    <property type="entry name" value="HD-domain/PDEase-like"/>
    <property type="match status" value="1"/>
</dbReference>
<keyword evidence="4 9" id="KW-0067">ATP-binding</keyword>
<accession>A0A543PKG1</accession>
<reference evidence="10 11" key="1">
    <citation type="submission" date="2019-06" db="EMBL/GenBank/DDBJ databases">
        <title>Sequencing the genomes of 1000 actinobacteria strains.</title>
        <authorList>
            <person name="Klenk H.-P."/>
        </authorList>
    </citation>
    <scope>NUCLEOTIDE SEQUENCE [LARGE SCALE GENOMIC DNA]</scope>
    <source>
        <strain evidence="10 11">DSM 21776</strain>
    </source>
</reference>
<dbReference type="NCBIfam" id="TIGR00388">
    <property type="entry name" value="glyQ"/>
    <property type="match status" value="1"/>
</dbReference>
<dbReference type="PRINTS" id="PR01044">
    <property type="entry name" value="TRNASYNTHGA"/>
</dbReference>
<dbReference type="Gene3D" id="3.30.930.10">
    <property type="entry name" value="Bira Bifunctional Protein, Domain 2"/>
    <property type="match status" value="1"/>
</dbReference>
<dbReference type="InterPro" id="IPR015944">
    <property type="entry name" value="Gly-tRNA-synth_bsu"/>
</dbReference>
<evidence type="ECO:0000256" key="7">
    <source>
        <dbReference type="ARBA" id="ARBA00047937"/>
    </source>
</evidence>
<keyword evidence="2 9" id="KW-0436">Ligase</keyword>
<dbReference type="AlphaFoldDB" id="A0A543PKG1"/>
<sequence length="1034" mass="112625">MHQTVATAPRPPRTAFRMRDMTPVHQPPTLPAAVDRATGSPTMQEAILRLQEFWASRGALVMQPFNTEVGAGTANPATSLRVLGPEPWQVAYVEPSVRPDDARYGENPNRLQTHTQYQVILKPAPDNPQEIYLESLEALGIDTRAHDIRFIEDNWASPALGAWGLGWEVWLDGLEITQFTYFQQAGGLVLDPIAVEITYGLERILMALENVRHFSQIQYNDTVTYGEVFAQAEYEMSRYYLDDADVELNHRLFQLYADEAQRMLDRSLPVPAYSYVLKCSHTFNVLDARGAISTTERARSFGLMRRLTRAVSELWVARREELGFPLGQWTPPAPATAAALPEVTGAQPLLIEIGVEELPHVDVRRATESVRAAVEEQLAATSLEHGAVAVKATPRRIVVTVEDVAQAEADTTLTVRGPRATAAYGDDGEPTKALLGFLRGQGKTPEDVTRVDADGVEYVAVERFVPGRTSPSIVAGLADAAVRSLHAERNMRWGDPELSYSRPVRWLVVLLGTTHVPVAVSALVSGTSTRVLRSADEPVVEVSDARGFGELLAGAGIVLDRDERRQRVVSAATELAASVGGTVDVDGESDLVDEITDIVEDPRAILGSFEQRFLDLPPQILRTVMRKHQRYLPVVGDDGRMLPHFITFANGPHDTDLVRAGNESVIRARYEDAAFFWRADLEVSPEEFRSRLGALTFEERLGSFDDRVNRIADLAQTFTAAYGLDDKDAETVRRAAALGKFDLASQMVVELSSLAGTMAQEYAVRAGESPAVAQALAEMEMPRSSASGEPRSVPGAVLSLADRFDLLTSMYAVGSVPTGTSDPFGVRRTALGLVRVLRGFPMLSAVSVRDGVRAAADRLARQGIETGAEVQEAAVDFVRQRYEQQLSEAGHLHSVVRAVLPAADRPARADELVAVLSESLAEEGARSIVAALQRSMRILPAGVAVEEGGSLPDTAEPAERELESIVVAIEEAMAGHEGDVERLFSVGGALPAAAERFFDEIRVMHDDPAVKASRLGLLARVAALGGREVDWLAL</sequence>
<organism evidence="10 11">
    <name type="scientific">Humibacillus xanthopallidus</name>
    <dbReference type="NCBI Taxonomy" id="412689"/>
    <lineage>
        <taxon>Bacteria</taxon>
        <taxon>Bacillati</taxon>
        <taxon>Actinomycetota</taxon>
        <taxon>Actinomycetes</taxon>
        <taxon>Micrococcales</taxon>
        <taxon>Intrasporangiaceae</taxon>
        <taxon>Humibacillus</taxon>
    </lineage>
</organism>
<dbReference type="Gene3D" id="1.20.58.180">
    <property type="entry name" value="Class II aaRS and biotin synthetases, domain 2"/>
    <property type="match status" value="1"/>
</dbReference>
<dbReference type="EC" id="6.1.1.14" evidence="9"/>
<evidence type="ECO:0000313" key="10">
    <source>
        <dbReference type="EMBL" id="TQN44553.1"/>
    </source>
</evidence>
<dbReference type="GO" id="GO:0005829">
    <property type="term" value="C:cytosol"/>
    <property type="evidence" value="ECO:0007669"/>
    <property type="project" value="TreeGrafter"/>
</dbReference>
<comment type="caution">
    <text evidence="10">The sequence shown here is derived from an EMBL/GenBank/DDBJ whole genome shotgun (WGS) entry which is preliminary data.</text>
</comment>
<evidence type="ECO:0000256" key="1">
    <source>
        <dbReference type="ARBA" id="ARBA00008226"/>
    </source>
</evidence>
<gene>
    <name evidence="8" type="primary">glyQ</name>
    <name evidence="9" type="synonym">glyS</name>
    <name evidence="10" type="ORF">FHX52_3769</name>
</gene>
<keyword evidence="5 9" id="KW-0648">Protein biosynthesis</keyword>
<dbReference type="InterPro" id="IPR045864">
    <property type="entry name" value="aa-tRNA-synth_II/BPL/LPL"/>
</dbReference>
<dbReference type="Pfam" id="PF02092">
    <property type="entry name" value="tRNA_synt_2f"/>
    <property type="match status" value="1"/>
</dbReference>
<protein>
    <recommendedName>
        <fullName evidence="8 9">Multifunctional fusion protein</fullName>
    </recommendedName>
    <domain>
        <recommendedName>
            <fullName evidence="9">Glycine--tRNA ligase beta subunit</fullName>
            <ecNumber evidence="9">6.1.1.14</ecNumber>
        </recommendedName>
        <alternativeName>
            <fullName evidence="9">Glycyl-tRNA synthetase beta subunit</fullName>
            <shortName evidence="9">GlyRS</shortName>
        </alternativeName>
    </domain>
    <domain>
        <recommendedName>
            <fullName evidence="8">Glycine--tRNA ligase alpha subunit</fullName>
        </recommendedName>
        <alternativeName>
            <fullName evidence="8">Glycyl-tRNA synthetase alpha subunit</fullName>
        </alternativeName>
    </domain>
</protein>
<comment type="subcellular location">
    <subcellularLocation>
        <location evidence="9">Cytoplasm</location>
    </subcellularLocation>
</comment>
<comment type="similarity">
    <text evidence="1 9">Belongs to the class-II aminoacyl-tRNA synthetase family.</text>
</comment>
<evidence type="ECO:0000256" key="3">
    <source>
        <dbReference type="ARBA" id="ARBA00022741"/>
    </source>
</evidence>
<keyword evidence="9" id="KW-0963">Cytoplasm</keyword>
<dbReference type="Pfam" id="PF02091">
    <property type="entry name" value="tRNA-synt_2e"/>
    <property type="match status" value="1"/>
</dbReference>
<dbReference type="SUPFAM" id="SSF55681">
    <property type="entry name" value="Class II aaRS and biotin synthetases"/>
    <property type="match status" value="1"/>
</dbReference>
<evidence type="ECO:0000256" key="5">
    <source>
        <dbReference type="ARBA" id="ARBA00022917"/>
    </source>
</evidence>
<evidence type="ECO:0000256" key="4">
    <source>
        <dbReference type="ARBA" id="ARBA00022840"/>
    </source>
</evidence>
<evidence type="ECO:0000256" key="9">
    <source>
        <dbReference type="HAMAP-Rule" id="MF_00255"/>
    </source>
</evidence>
<dbReference type="FunFam" id="3.30.930.10:FF:000006">
    <property type="entry name" value="Glycine--tRNA ligase alpha subunit"/>
    <property type="match status" value="1"/>
</dbReference>
<dbReference type="GO" id="GO:0006426">
    <property type="term" value="P:glycyl-tRNA aminoacylation"/>
    <property type="evidence" value="ECO:0007669"/>
    <property type="project" value="UniProtKB-UniRule"/>
</dbReference>
<evidence type="ECO:0000256" key="6">
    <source>
        <dbReference type="ARBA" id="ARBA00023146"/>
    </source>
</evidence>
<name>A0A543PKG1_9MICO</name>
<dbReference type="GO" id="GO:0004820">
    <property type="term" value="F:glycine-tRNA ligase activity"/>
    <property type="evidence" value="ECO:0007669"/>
    <property type="project" value="UniProtKB-UniRule"/>
</dbReference>
<dbReference type="PANTHER" id="PTHR30075:SF2">
    <property type="entry name" value="GLYCINE--TRNA LIGASE, CHLOROPLASTIC_MITOCHONDRIAL 2"/>
    <property type="match status" value="1"/>
</dbReference>
<evidence type="ECO:0000313" key="11">
    <source>
        <dbReference type="Proteomes" id="UP000320085"/>
    </source>
</evidence>
<dbReference type="NCBIfam" id="NF011499">
    <property type="entry name" value="PRK14908.1"/>
    <property type="match status" value="1"/>
</dbReference>
<keyword evidence="6 9" id="KW-0030">Aminoacyl-tRNA synthetase</keyword>
<dbReference type="NCBIfam" id="NF006827">
    <property type="entry name" value="PRK09348.1"/>
    <property type="match status" value="1"/>
</dbReference>
<comment type="catalytic activity">
    <reaction evidence="7 9">
        <text>tRNA(Gly) + glycine + ATP = glycyl-tRNA(Gly) + AMP + diphosphate</text>
        <dbReference type="Rhea" id="RHEA:16013"/>
        <dbReference type="Rhea" id="RHEA-COMP:9664"/>
        <dbReference type="Rhea" id="RHEA-COMP:9683"/>
        <dbReference type="ChEBI" id="CHEBI:30616"/>
        <dbReference type="ChEBI" id="CHEBI:33019"/>
        <dbReference type="ChEBI" id="CHEBI:57305"/>
        <dbReference type="ChEBI" id="CHEBI:78442"/>
        <dbReference type="ChEBI" id="CHEBI:78522"/>
        <dbReference type="ChEBI" id="CHEBI:456215"/>
        <dbReference type="EC" id="6.1.1.14"/>
    </reaction>
</comment>
<dbReference type="CDD" id="cd00733">
    <property type="entry name" value="GlyRS_alpha_core"/>
    <property type="match status" value="1"/>
</dbReference>
<dbReference type="PROSITE" id="PS50861">
    <property type="entry name" value="AA_TRNA_LIGASE_II_GLYAB"/>
    <property type="match status" value="2"/>
</dbReference>
<dbReference type="Proteomes" id="UP000320085">
    <property type="component" value="Unassembled WGS sequence"/>
</dbReference>
<proteinExistence type="inferred from homology"/>
<dbReference type="GO" id="GO:0005524">
    <property type="term" value="F:ATP binding"/>
    <property type="evidence" value="ECO:0007669"/>
    <property type="project" value="UniProtKB-UniRule"/>
</dbReference>
<dbReference type="HAMAP" id="MF_00254">
    <property type="entry name" value="Gly_tRNA_synth_alpha"/>
    <property type="match status" value="1"/>
</dbReference>
<dbReference type="HAMAP" id="MF_00255">
    <property type="entry name" value="Gly_tRNA_synth_beta"/>
    <property type="match status" value="1"/>
</dbReference>
<keyword evidence="3 9" id="KW-0547">Nucleotide-binding</keyword>
<dbReference type="InterPro" id="IPR006194">
    <property type="entry name" value="Gly-tRNA-synth_heterodimer"/>
</dbReference>
<evidence type="ECO:0000256" key="8">
    <source>
        <dbReference type="HAMAP-Rule" id="MF_00254"/>
    </source>
</evidence>
<comment type="subunit">
    <text evidence="9">Tetramer of two alpha and two beta subunits.</text>
</comment>
<dbReference type="PANTHER" id="PTHR30075">
    <property type="entry name" value="GLYCYL-TRNA SYNTHETASE"/>
    <property type="match status" value="1"/>
</dbReference>
<dbReference type="NCBIfam" id="TIGR00211">
    <property type="entry name" value="glyS"/>
    <property type="match status" value="1"/>
</dbReference>
<dbReference type="InterPro" id="IPR002310">
    <property type="entry name" value="Gly-tRNA_ligase_asu"/>
</dbReference>